<evidence type="ECO:0000256" key="1">
    <source>
        <dbReference type="SAM" id="Phobius"/>
    </source>
</evidence>
<reference evidence="3" key="1">
    <citation type="journal article" date="2019" name="Int. J. Syst. Evol. Microbiol.">
        <title>The Global Catalogue of Microorganisms (GCM) 10K type strain sequencing project: providing services to taxonomists for standard genome sequencing and annotation.</title>
        <authorList>
            <consortium name="The Broad Institute Genomics Platform"/>
            <consortium name="The Broad Institute Genome Sequencing Center for Infectious Disease"/>
            <person name="Wu L."/>
            <person name="Ma J."/>
        </authorList>
    </citation>
    <scope>NUCLEOTIDE SEQUENCE [LARGE SCALE GENOMIC DNA]</scope>
    <source>
        <strain evidence="3">CGMCC 1.12125</strain>
    </source>
</reference>
<feature type="transmembrane region" description="Helical" evidence="1">
    <location>
        <begin position="141"/>
        <end position="160"/>
    </location>
</feature>
<name>A0ABV8XVZ1_9MICC</name>
<keyword evidence="1" id="KW-0812">Transmembrane</keyword>
<evidence type="ECO:0000313" key="2">
    <source>
        <dbReference type="EMBL" id="MFC4429759.1"/>
    </source>
</evidence>
<sequence length="163" mass="17521">MIRQDYKPDGCTTKVDLALMGFFLFRPRPSVLHLQRAVQDLERAASELDSAKQAFIDATPKPVAKMSWWWGVATFAVFGGAIILMGHVLGGVPPILGINLGYEAAGAWLGLPFAFVGIMAAIFDIFHTQAPHRVPAVLPKLVLYVAALVGLIQLVVAAILGEA</sequence>
<evidence type="ECO:0000313" key="3">
    <source>
        <dbReference type="Proteomes" id="UP001595965"/>
    </source>
</evidence>
<keyword evidence="1" id="KW-0472">Membrane</keyword>
<keyword evidence="1" id="KW-1133">Transmembrane helix</keyword>
<feature type="transmembrane region" description="Helical" evidence="1">
    <location>
        <begin position="109"/>
        <end position="129"/>
    </location>
</feature>
<proteinExistence type="predicted"/>
<organism evidence="2 3">
    <name type="scientific">Citricoccus alkalitolerans</name>
    <dbReference type="NCBI Taxonomy" id="246603"/>
    <lineage>
        <taxon>Bacteria</taxon>
        <taxon>Bacillati</taxon>
        <taxon>Actinomycetota</taxon>
        <taxon>Actinomycetes</taxon>
        <taxon>Micrococcales</taxon>
        <taxon>Micrococcaceae</taxon>
        <taxon>Citricoccus</taxon>
    </lineage>
</organism>
<dbReference type="EMBL" id="JBHSEN010000001">
    <property type="protein sequence ID" value="MFC4429759.1"/>
    <property type="molecule type" value="Genomic_DNA"/>
</dbReference>
<keyword evidence="3" id="KW-1185">Reference proteome</keyword>
<accession>A0ABV8XVZ1</accession>
<protein>
    <submittedName>
        <fullName evidence="2">Uncharacterized protein</fullName>
    </submittedName>
</protein>
<feature type="transmembrane region" description="Helical" evidence="1">
    <location>
        <begin position="68"/>
        <end position="89"/>
    </location>
</feature>
<comment type="caution">
    <text evidence="2">The sequence shown here is derived from an EMBL/GenBank/DDBJ whole genome shotgun (WGS) entry which is preliminary data.</text>
</comment>
<dbReference type="Proteomes" id="UP001595965">
    <property type="component" value="Unassembled WGS sequence"/>
</dbReference>
<gene>
    <name evidence="2" type="ORF">ACFO0K_08705</name>
</gene>
<dbReference type="RefSeq" id="WP_344227820.1">
    <property type="nucleotide sequence ID" value="NZ_BAAALH010000002.1"/>
</dbReference>